<evidence type="ECO:0000313" key="3">
    <source>
        <dbReference type="EMBL" id="MBA2113440.1"/>
    </source>
</evidence>
<feature type="transmembrane region" description="Helical" evidence="2">
    <location>
        <begin position="30"/>
        <end position="53"/>
    </location>
</feature>
<proteinExistence type="predicted"/>
<evidence type="ECO:0000256" key="1">
    <source>
        <dbReference type="SAM" id="MobiDB-lite"/>
    </source>
</evidence>
<dbReference type="EMBL" id="JABRWO010000001">
    <property type="protein sequence ID" value="MBA2113440.1"/>
    <property type="molecule type" value="Genomic_DNA"/>
</dbReference>
<feature type="transmembrane region" description="Helical" evidence="2">
    <location>
        <begin position="192"/>
        <end position="208"/>
    </location>
</feature>
<feature type="transmembrane region" description="Helical" evidence="2">
    <location>
        <begin position="93"/>
        <end position="112"/>
    </location>
</feature>
<evidence type="ECO:0000256" key="2">
    <source>
        <dbReference type="SAM" id="Phobius"/>
    </source>
</evidence>
<name>A0A7V8V1X4_9BACT</name>
<feature type="region of interest" description="Disordered" evidence="1">
    <location>
        <begin position="263"/>
        <end position="283"/>
    </location>
</feature>
<organism evidence="3 4">
    <name type="scientific">Bremerella alba</name>
    <dbReference type="NCBI Taxonomy" id="980252"/>
    <lineage>
        <taxon>Bacteria</taxon>
        <taxon>Pseudomonadati</taxon>
        <taxon>Planctomycetota</taxon>
        <taxon>Planctomycetia</taxon>
        <taxon>Pirellulales</taxon>
        <taxon>Pirellulaceae</taxon>
        <taxon>Bremerella</taxon>
    </lineage>
</organism>
<feature type="transmembrane region" description="Helical" evidence="2">
    <location>
        <begin position="124"/>
        <end position="143"/>
    </location>
</feature>
<feature type="transmembrane region" description="Helical" evidence="2">
    <location>
        <begin position="163"/>
        <end position="185"/>
    </location>
</feature>
<feature type="transmembrane region" description="Helical" evidence="2">
    <location>
        <begin position="60"/>
        <end position="81"/>
    </location>
</feature>
<protein>
    <submittedName>
        <fullName evidence="3">Uncharacterized protein</fullName>
    </submittedName>
</protein>
<keyword evidence="2" id="KW-0812">Transmembrane</keyword>
<dbReference type="AlphaFoldDB" id="A0A7V8V1X4"/>
<keyword evidence="2" id="KW-0472">Membrane</keyword>
<feature type="compositionally biased region" description="Basic and acidic residues" evidence="1">
    <location>
        <begin position="263"/>
        <end position="277"/>
    </location>
</feature>
<feature type="transmembrane region" description="Helical" evidence="2">
    <location>
        <begin position="228"/>
        <end position="253"/>
    </location>
</feature>
<keyword evidence="2" id="KW-1133">Transmembrane helix</keyword>
<evidence type="ECO:0000313" key="4">
    <source>
        <dbReference type="Proteomes" id="UP000551616"/>
    </source>
</evidence>
<comment type="caution">
    <text evidence="3">The sequence shown here is derived from an EMBL/GenBank/DDBJ whole genome shotgun (WGS) entry which is preliminary data.</text>
</comment>
<accession>A0A7V8V1X4</accession>
<dbReference type="RefSeq" id="WP_207394913.1">
    <property type="nucleotide sequence ID" value="NZ_JABRWO010000001.1"/>
</dbReference>
<dbReference type="Proteomes" id="UP000551616">
    <property type="component" value="Unassembled WGS sequence"/>
</dbReference>
<sequence length="283" mass="31234">MRWTVLQWIALMWILAVVVGAFGSLFEPPWVLDGFWFILVPPFVMASLLGIWLTAGIGPVWLRMLGMIVGQSLLVLIMALISYESPVDFTPGLAATTAFTALAMLGLGCLGSMLPIHTTWKVRIALWEIVVSVGLIGVTFAIIRLVSEIFVWDWLAWASQAGVHFLVFSLFSGTLMTIVLLPLIVRGRRPRSIAAILLLVAVALIPLIEARTFELLDLTGGHLELFYAAHAGQTVMALAIMIPLITIFPGVLVKHMRPEVKPLDRVDEKPHHPHGEQDFADMQ</sequence>
<reference evidence="3 4" key="1">
    <citation type="submission" date="2020-05" db="EMBL/GenBank/DDBJ databases">
        <title>Bremerella alba sp. nov., a novel planctomycete isolated from the surface of the macroalga Fucus spiralis.</title>
        <authorList>
            <person name="Godinho O."/>
            <person name="Botelho R."/>
            <person name="Albuquerque L."/>
            <person name="Wiegand S."/>
            <person name="Da Costa M.S."/>
            <person name="Lobo-Da-Cunha A."/>
            <person name="Jogler C."/>
            <person name="Lage O.M."/>
        </authorList>
    </citation>
    <scope>NUCLEOTIDE SEQUENCE [LARGE SCALE GENOMIC DNA]</scope>
    <source>
        <strain evidence="3 4">FF15</strain>
    </source>
</reference>
<keyword evidence="4" id="KW-1185">Reference proteome</keyword>
<gene>
    <name evidence="3" type="ORF">HOV93_05890</name>
</gene>